<dbReference type="Proteomes" id="UP000095287">
    <property type="component" value="Unplaced"/>
</dbReference>
<dbReference type="AlphaFoldDB" id="A0A1I8AAE0"/>
<evidence type="ECO:0000313" key="9">
    <source>
        <dbReference type="Proteomes" id="UP000095287"/>
    </source>
</evidence>
<evidence type="ECO:0000256" key="6">
    <source>
        <dbReference type="RuleBase" id="RU361124"/>
    </source>
</evidence>
<evidence type="ECO:0000313" key="10">
    <source>
        <dbReference type="WBParaSite" id="L893_g3445.t1"/>
    </source>
</evidence>
<feature type="compositionally biased region" description="Basic and acidic residues" evidence="7">
    <location>
        <begin position="130"/>
        <end position="139"/>
    </location>
</feature>
<reference evidence="10" key="1">
    <citation type="submission" date="2016-11" db="UniProtKB">
        <authorList>
            <consortium name="WormBaseParasite"/>
        </authorList>
    </citation>
    <scope>IDENTIFICATION</scope>
</reference>
<feature type="region of interest" description="Disordered" evidence="7">
    <location>
        <begin position="102"/>
        <end position="139"/>
    </location>
</feature>
<dbReference type="PANTHER" id="PTHR14898">
    <property type="entry name" value="ENHANCER OF POLYCOMB"/>
    <property type="match status" value="1"/>
</dbReference>
<evidence type="ECO:0000256" key="1">
    <source>
        <dbReference type="ARBA" id="ARBA00004123"/>
    </source>
</evidence>
<dbReference type="GO" id="GO:0005634">
    <property type="term" value="C:nucleus"/>
    <property type="evidence" value="ECO:0007669"/>
    <property type="project" value="UniProtKB-SubCell"/>
</dbReference>
<comment type="similarity">
    <text evidence="2 6">Belongs to the enhancer of polycomb family.</text>
</comment>
<keyword evidence="4 6" id="KW-0804">Transcription</keyword>
<name>A0A1I8AAE0_9BILA</name>
<accession>A0A1I8AAE0</accession>
<evidence type="ECO:0000256" key="4">
    <source>
        <dbReference type="ARBA" id="ARBA00023163"/>
    </source>
</evidence>
<evidence type="ECO:0000256" key="5">
    <source>
        <dbReference type="ARBA" id="ARBA00023242"/>
    </source>
</evidence>
<keyword evidence="9" id="KW-1185">Reference proteome</keyword>
<feature type="domain" description="Enhancer of polycomb-like N-terminal" evidence="8">
    <location>
        <begin position="18"/>
        <end position="158"/>
    </location>
</feature>
<proteinExistence type="inferred from homology"/>
<dbReference type="GO" id="GO:0035267">
    <property type="term" value="C:NuA4 histone acetyltransferase complex"/>
    <property type="evidence" value="ECO:0007669"/>
    <property type="project" value="InterPro"/>
</dbReference>
<organism evidence="9 10">
    <name type="scientific">Steinernema glaseri</name>
    <dbReference type="NCBI Taxonomy" id="37863"/>
    <lineage>
        <taxon>Eukaryota</taxon>
        <taxon>Metazoa</taxon>
        <taxon>Ecdysozoa</taxon>
        <taxon>Nematoda</taxon>
        <taxon>Chromadorea</taxon>
        <taxon>Rhabditida</taxon>
        <taxon>Tylenchina</taxon>
        <taxon>Panagrolaimomorpha</taxon>
        <taxon>Strongyloidoidea</taxon>
        <taxon>Steinernematidae</taxon>
        <taxon>Steinernema</taxon>
    </lineage>
</organism>
<evidence type="ECO:0000259" key="8">
    <source>
        <dbReference type="Pfam" id="PF10513"/>
    </source>
</evidence>
<dbReference type="GO" id="GO:0006357">
    <property type="term" value="P:regulation of transcription by RNA polymerase II"/>
    <property type="evidence" value="ECO:0007669"/>
    <property type="project" value="InterPro"/>
</dbReference>
<protein>
    <recommendedName>
        <fullName evidence="6">Enhancer of polycomb-like protein</fullName>
    </recommendedName>
</protein>
<keyword evidence="5 6" id="KW-0539">Nucleus</keyword>
<evidence type="ECO:0000256" key="7">
    <source>
        <dbReference type="SAM" id="MobiDB-lite"/>
    </source>
</evidence>
<evidence type="ECO:0000256" key="3">
    <source>
        <dbReference type="ARBA" id="ARBA00023015"/>
    </source>
</evidence>
<dbReference type="InterPro" id="IPR019542">
    <property type="entry name" value="Enhancer_polycomb-like_N"/>
</dbReference>
<evidence type="ECO:0000256" key="2">
    <source>
        <dbReference type="ARBA" id="ARBA00008035"/>
    </source>
</evidence>
<dbReference type="Pfam" id="PF10513">
    <property type="entry name" value="EPL1"/>
    <property type="match status" value="1"/>
</dbReference>
<keyword evidence="3 6" id="KW-0805">Transcription regulation</keyword>
<dbReference type="WBParaSite" id="L893_g3445.t1">
    <property type="protein sequence ID" value="L893_g3445.t1"/>
    <property type="gene ID" value="L893_g3445"/>
</dbReference>
<sequence length="347" mass="40014">MMPVQLQYFRRRELRPAKLKSCDRMTVYYVDSESSELPEELAFGQFTNRAIHALPTGMNKEDEEEAHIQAVLASRDSSDKKPKIPIPRFEMVDPEDYQSMYPVRGPAPEGLIRVSDETDSDNDSPSYNADKQDEEWLRQRPPEEAVETWVFEKIMEKLNRTNPICSTSDVGNVLWKYDKDIANDVYYYWLQKTYKTTSDKVFGLVAGLHPYTRDRKSCRRRRRDQTESITTLAKGNALASLLAGREHQKKFEVLEKYAKLESTFGVATSSTEAHGSLRPARPRNDPSPSVVLTNCSIDGKYQFVRQPGCSYRAPLLSFSIPDIPLPAPERHFYEWMERSRAEGRRIL</sequence>
<dbReference type="InterPro" id="IPR024943">
    <property type="entry name" value="Enhancer_polycomb"/>
</dbReference>
<comment type="subcellular location">
    <subcellularLocation>
        <location evidence="1 6">Nucleus</location>
    </subcellularLocation>
</comment>